<dbReference type="GO" id="GO:0008289">
    <property type="term" value="F:lipid binding"/>
    <property type="evidence" value="ECO:0007669"/>
    <property type="project" value="TreeGrafter"/>
</dbReference>
<dbReference type="InterPro" id="IPR046982">
    <property type="entry name" value="BIN3/RVS161-like"/>
</dbReference>
<comment type="subcellular location">
    <subcellularLocation>
        <location evidence="1">Cytoplasm</location>
    </subcellularLocation>
</comment>
<dbReference type="Proteomes" id="UP000235672">
    <property type="component" value="Unassembled WGS sequence"/>
</dbReference>
<evidence type="ECO:0000256" key="3">
    <source>
        <dbReference type="ARBA" id="ARBA00022490"/>
    </source>
</evidence>
<evidence type="ECO:0000256" key="1">
    <source>
        <dbReference type="ARBA" id="ARBA00004496"/>
    </source>
</evidence>
<keyword evidence="3" id="KW-0963">Cytoplasm</keyword>
<protein>
    <recommendedName>
        <fullName evidence="6">SH3 domain-containing protein</fullName>
    </recommendedName>
</protein>
<dbReference type="SMART" id="SM00326">
    <property type="entry name" value="SH3"/>
    <property type="match status" value="1"/>
</dbReference>
<feature type="region of interest" description="Disordered" evidence="5">
    <location>
        <begin position="279"/>
        <end position="309"/>
    </location>
</feature>
<keyword evidence="8" id="KW-1185">Reference proteome</keyword>
<sequence length="642" mass="71849">MSFGFSVGDIILLVQLVHRTFRRCQKAGEEYNEIACEVHSLHSVLRTLRSEAQRPDSKVFKQDPSCTKELIATADGCKNVLATLDTILAKYEGLKVLEREAGAGKKLWQKLRFGSKTEELGIIRCRLIAYTSTIAVLLDTVQIKAADRVESKIDDGFTEIVGCFEKMRKEIYKMASQARAAAHDGSTISLLSLSTHKGDDKEVWQDFRRELIKKGFRSQNLDKHKAVLQAYMLKLDQSGILDEEHLFKTNQCKSTPSLTRQMHMEMVNSLEDLTVRDAPTSTSVRSLAEPDISSSNQPSTVNLDDANDTKESLSRLDEAVGVIETQRSLIEAWMFGGRIPIIEKDPYLIHDCPKQSISNPVPSQTQSHKLVEDTLDSPVHPERIDQRPNEVVPILVPTSNERPSSGLHLNAGVVTLYVAPDQRLSEDSDFDPKSGVVTVYEKPCHLDPLPVTSRITFVADPEIIGISHFPPPPRELRMISIKGILRPPSISFPEQVEAVALFTFDAQDYVDLSFKAGDTITVTKRTESNYDWWSGKIGSRSGIFPSNYVRVNEEARAPIPPGGLRLRILGKELTRPFGTLKMVDELPSKIVSDRLADLSVELGHLDDGYSLKFRLEKKDFPDWGKMRERGGGKRDVVVKSIE</sequence>
<feature type="compositionally biased region" description="Polar residues" evidence="5">
    <location>
        <begin position="292"/>
        <end position="302"/>
    </location>
</feature>
<dbReference type="PROSITE" id="PS50002">
    <property type="entry name" value="SH3"/>
    <property type="match status" value="1"/>
</dbReference>
<reference evidence="7 8" key="1">
    <citation type="submission" date="2016-05" db="EMBL/GenBank/DDBJ databases">
        <title>A degradative enzymes factory behind the ericoid mycorrhizal symbiosis.</title>
        <authorList>
            <consortium name="DOE Joint Genome Institute"/>
            <person name="Martino E."/>
            <person name="Morin E."/>
            <person name="Grelet G."/>
            <person name="Kuo A."/>
            <person name="Kohler A."/>
            <person name="Daghino S."/>
            <person name="Barry K."/>
            <person name="Choi C."/>
            <person name="Cichocki N."/>
            <person name="Clum A."/>
            <person name="Copeland A."/>
            <person name="Hainaut M."/>
            <person name="Haridas S."/>
            <person name="Labutti K."/>
            <person name="Lindquist E."/>
            <person name="Lipzen A."/>
            <person name="Khouja H.-R."/>
            <person name="Murat C."/>
            <person name="Ohm R."/>
            <person name="Olson A."/>
            <person name="Spatafora J."/>
            <person name="Veneault-Fourrey C."/>
            <person name="Henrissat B."/>
            <person name="Grigoriev I."/>
            <person name="Martin F."/>
            <person name="Perotto S."/>
        </authorList>
    </citation>
    <scope>NUCLEOTIDE SEQUENCE [LARGE SCALE GENOMIC DNA]</scope>
    <source>
        <strain evidence="7 8">UAMH 7357</strain>
    </source>
</reference>
<keyword evidence="2 4" id="KW-0728">SH3 domain</keyword>
<evidence type="ECO:0000313" key="8">
    <source>
        <dbReference type="Proteomes" id="UP000235672"/>
    </source>
</evidence>
<dbReference type="InterPro" id="IPR036028">
    <property type="entry name" value="SH3-like_dom_sf"/>
</dbReference>
<name>A0A2J6QB23_9HELO</name>
<dbReference type="EMBL" id="KZ613475">
    <property type="protein sequence ID" value="PMD23483.1"/>
    <property type="molecule type" value="Genomic_DNA"/>
</dbReference>
<dbReference type="OrthoDB" id="7464126at2759"/>
<evidence type="ECO:0000256" key="2">
    <source>
        <dbReference type="ARBA" id="ARBA00022443"/>
    </source>
</evidence>
<dbReference type="InterPro" id="IPR001452">
    <property type="entry name" value="SH3_domain"/>
</dbReference>
<dbReference type="GO" id="GO:0015629">
    <property type="term" value="C:actin cytoskeleton"/>
    <property type="evidence" value="ECO:0007669"/>
    <property type="project" value="TreeGrafter"/>
</dbReference>
<evidence type="ECO:0000256" key="4">
    <source>
        <dbReference type="PROSITE-ProRule" id="PRU00192"/>
    </source>
</evidence>
<dbReference type="AlphaFoldDB" id="A0A2J6QB23"/>
<evidence type="ECO:0000259" key="6">
    <source>
        <dbReference type="PROSITE" id="PS50002"/>
    </source>
</evidence>
<proteinExistence type="predicted"/>
<dbReference type="PANTHER" id="PTHR47174:SF3">
    <property type="entry name" value="BRIDGING INTEGRATOR 3"/>
    <property type="match status" value="1"/>
</dbReference>
<dbReference type="GO" id="GO:0097320">
    <property type="term" value="P:plasma membrane tubulation"/>
    <property type="evidence" value="ECO:0007669"/>
    <property type="project" value="TreeGrafter"/>
</dbReference>
<evidence type="ECO:0000313" key="7">
    <source>
        <dbReference type="EMBL" id="PMD23483.1"/>
    </source>
</evidence>
<feature type="domain" description="SH3" evidence="6">
    <location>
        <begin position="493"/>
        <end position="554"/>
    </location>
</feature>
<dbReference type="GO" id="GO:0005737">
    <property type="term" value="C:cytoplasm"/>
    <property type="evidence" value="ECO:0007669"/>
    <property type="project" value="UniProtKB-SubCell"/>
</dbReference>
<dbReference type="GO" id="GO:0051666">
    <property type="term" value="P:actin cortical patch localization"/>
    <property type="evidence" value="ECO:0007669"/>
    <property type="project" value="InterPro"/>
</dbReference>
<organism evidence="7 8">
    <name type="scientific">Hyaloscypha hepaticicola</name>
    <dbReference type="NCBI Taxonomy" id="2082293"/>
    <lineage>
        <taxon>Eukaryota</taxon>
        <taxon>Fungi</taxon>
        <taxon>Dikarya</taxon>
        <taxon>Ascomycota</taxon>
        <taxon>Pezizomycotina</taxon>
        <taxon>Leotiomycetes</taxon>
        <taxon>Helotiales</taxon>
        <taxon>Hyaloscyphaceae</taxon>
        <taxon>Hyaloscypha</taxon>
    </lineage>
</organism>
<dbReference type="FunFam" id="2.30.30.40:FF:000100">
    <property type="entry name" value="SH3 domain-containing YSC84-like protein 1"/>
    <property type="match status" value="1"/>
</dbReference>
<gene>
    <name evidence="7" type="ORF">NA56DRAFT_623301</name>
</gene>
<dbReference type="GO" id="GO:0006897">
    <property type="term" value="P:endocytosis"/>
    <property type="evidence" value="ECO:0007669"/>
    <property type="project" value="InterPro"/>
</dbReference>
<dbReference type="STRING" id="1745343.A0A2J6QB23"/>
<dbReference type="Gene3D" id="2.30.30.40">
    <property type="entry name" value="SH3 Domains"/>
    <property type="match status" value="1"/>
</dbReference>
<accession>A0A2J6QB23</accession>
<evidence type="ECO:0000256" key="5">
    <source>
        <dbReference type="SAM" id="MobiDB-lite"/>
    </source>
</evidence>
<dbReference type="PANTHER" id="PTHR47174">
    <property type="entry name" value="BRIDGING INTEGRATOR 3"/>
    <property type="match status" value="1"/>
</dbReference>
<dbReference type="Pfam" id="PF14604">
    <property type="entry name" value="SH3_9"/>
    <property type="match status" value="1"/>
</dbReference>
<dbReference type="PRINTS" id="PR00452">
    <property type="entry name" value="SH3DOMAIN"/>
</dbReference>
<dbReference type="SUPFAM" id="SSF50044">
    <property type="entry name" value="SH3-domain"/>
    <property type="match status" value="1"/>
</dbReference>